<organism evidence="2 3">
    <name type="scientific">Microcystis flos-aquae TF09</name>
    <dbReference type="NCBI Taxonomy" id="2060473"/>
    <lineage>
        <taxon>Bacteria</taxon>
        <taxon>Bacillati</taxon>
        <taxon>Cyanobacteriota</taxon>
        <taxon>Cyanophyceae</taxon>
        <taxon>Oscillatoriophycideae</taxon>
        <taxon>Chroococcales</taxon>
        <taxon>Microcystaceae</taxon>
        <taxon>Microcystis</taxon>
    </lineage>
</organism>
<comment type="caution">
    <text evidence="2">The sequence shown here is derived from an EMBL/GenBank/DDBJ whole genome shotgun (WGS) entry which is preliminary data.</text>
</comment>
<feature type="domain" description="Polysaccharide pyruvyl transferase" evidence="1">
    <location>
        <begin position="19"/>
        <end position="269"/>
    </location>
</feature>
<evidence type="ECO:0000259" key="1">
    <source>
        <dbReference type="Pfam" id="PF04230"/>
    </source>
</evidence>
<evidence type="ECO:0000313" key="2">
    <source>
        <dbReference type="EMBL" id="REJ40402.1"/>
    </source>
</evidence>
<evidence type="ECO:0000313" key="3">
    <source>
        <dbReference type="Proteomes" id="UP000256873"/>
    </source>
</evidence>
<gene>
    <name evidence="2" type="ORF">DWQ54_19045</name>
</gene>
<dbReference type="AlphaFoldDB" id="A0A3E0KZT8"/>
<dbReference type="EMBL" id="QQWC01000005">
    <property type="protein sequence ID" value="REJ40402.1"/>
    <property type="molecule type" value="Genomic_DNA"/>
</dbReference>
<dbReference type="GO" id="GO:0016740">
    <property type="term" value="F:transferase activity"/>
    <property type="evidence" value="ECO:0007669"/>
    <property type="project" value="UniProtKB-KW"/>
</dbReference>
<name>A0A3E0KZT8_9CHRO</name>
<dbReference type="Pfam" id="PF04230">
    <property type="entry name" value="PS_pyruv_trans"/>
    <property type="match status" value="1"/>
</dbReference>
<protein>
    <submittedName>
        <fullName evidence="2">Polysaccharide pyruvyl transferase family protein</fullName>
    </submittedName>
</protein>
<proteinExistence type="predicted"/>
<keyword evidence="2" id="KW-0808">Transferase</keyword>
<accession>A0A3E0KZT8</accession>
<sequence>MKLYLTDPTSHQHDGIIKNLGDIIIKEAIIDNLNLSLQPQIEWVPIDGYSDRQKYSNKDAMILAGANILANNPLLNTSVWKPGLRNFAIGNYLILFGVGWWQYQASPDFITKFFYKYWLRKDHIIHSVRDSYTEEMLRKCGIGNVVNTGCPSMWKLPEQLKFESVKPEAVVFTITDYYKNHKYDRELIQIILQEYNRVYFFSQGIGDIAYLKNILDEITLDKIEILERSLTAFDDLLKSTVIDYVGTRLHGGIRALQNSRRAFIIAVDNRALEISKDTQLPVIHRNKLSTLSEKINKNFEFTLKINRINIEKFKTNLNQFLQGEK</sequence>
<dbReference type="InterPro" id="IPR007345">
    <property type="entry name" value="Polysacch_pyruvyl_Trfase"/>
</dbReference>
<dbReference type="Proteomes" id="UP000256873">
    <property type="component" value="Unassembled WGS sequence"/>
</dbReference>
<reference evidence="2 3" key="1">
    <citation type="submission" date="2017-10" db="EMBL/GenBank/DDBJ databases">
        <title>A large-scale comparative metagenomic study reveals the eutrophication-driven functional interactions in six Microcystis-epibionts communities.</title>
        <authorList>
            <person name="Li Q."/>
            <person name="Lin F."/>
        </authorList>
    </citation>
    <scope>NUCLEOTIDE SEQUENCE [LARGE SCALE GENOMIC DNA]</scope>
    <source>
        <strain evidence="2">TF09</strain>
    </source>
</reference>